<dbReference type="EMBL" id="EQ973823">
    <property type="protein sequence ID" value="EEF44254.1"/>
    <property type="molecule type" value="Genomic_DNA"/>
</dbReference>
<dbReference type="InParanoid" id="B9RWK2"/>
<gene>
    <name evidence="2" type="ORF">RCOM_1020390</name>
</gene>
<dbReference type="AlphaFoldDB" id="B9RWK2"/>
<evidence type="ECO:0000313" key="2">
    <source>
        <dbReference type="EMBL" id="EEF44254.1"/>
    </source>
</evidence>
<dbReference type="STRING" id="3988.B9RWK2"/>
<accession>B9RWK2</accession>
<feature type="region of interest" description="Disordered" evidence="1">
    <location>
        <begin position="154"/>
        <end position="185"/>
    </location>
</feature>
<sequence length="256" mass="28064">MKSKHNEIRVLGQRSIPLSFFSGSSSNLGKDSKDDVLKEGTWKNSSISFSDFLDQKLHTDHVVNKTVKGKSRPFKSPLGSRDDCGSINHLIGTRKVEEVEKNSAIDQLVFEQFKPTSAEKGDNNIGSGDGGDGGDVEHATSGTAVGVDLSLVDKIGSSNSNNEHVTRKRRNPFEDGDSKHTTRKHLLVLGDDPESRQKAGRKRFLGNKKTRSSFNHYGNGCGWWDCDMEGVDTEEVGLGDVWEGVGSTTFGVIDWH</sequence>
<evidence type="ECO:0000313" key="3">
    <source>
        <dbReference type="Proteomes" id="UP000008311"/>
    </source>
</evidence>
<proteinExistence type="predicted"/>
<keyword evidence="3" id="KW-1185">Reference proteome</keyword>
<dbReference type="PANTHER" id="PTHR38382:SF1">
    <property type="entry name" value="RNA-BINDING PROTEIN"/>
    <property type="match status" value="1"/>
</dbReference>
<reference evidence="3" key="1">
    <citation type="journal article" date="2010" name="Nat. Biotechnol.">
        <title>Draft genome sequence of the oilseed species Ricinus communis.</title>
        <authorList>
            <person name="Chan A.P."/>
            <person name="Crabtree J."/>
            <person name="Zhao Q."/>
            <person name="Lorenzi H."/>
            <person name="Orvis J."/>
            <person name="Puiu D."/>
            <person name="Melake-Berhan A."/>
            <person name="Jones K.M."/>
            <person name="Redman J."/>
            <person name="Chen G."/>
            <person name="Cahoon E.B."/>
            <person name="Gedil M."/>
            <person name="Stanke M."/>
            <person name="Haas B.J."/>
            <person name="Wortman J.R."/>
            <person name="Fraser-Liggett C.M."/>
            <person name="Ravel J."/>
            <person name="Rabinowicz P.D."/>
        </authorList>
    </citation>
    <scope>NUCLEOTIDE SEQUENCE [LARGE SCALE GENOMIC DNA]</scope>
    <source>
        <strain evidence="3">cv. Hale</strain>
    </source>
</reference>
<dbReference type="eggNOG" id="ENOG502S1IR">
    <property type="taxonomic scope" value="Eukaryota"/>
</dbReference>
<organism evidence="2 3">
    <name type="scientific">Ricinus communis</name>
    <name type="common">Castor bean</name>
    <dbReference type="NCBI Taxonomy" id="3988"/>
    <lineage>
        <taxon>Eukaryota</taxon>
        <taxon>Viridiplantae</taxon>
        <taxon>Streptophyta</taxon>
        <taxon>Embryophyta</taxon>
        <taxon>Tracheophyta</taxon>
        <taxon>Spermatophyta</taxon>
        <taxon>Magnoliopsida</taxon>
        <taxon>eudicotyledons</taxon>
        <taxon>Gunneridae</taxon>
        <taxon>Pentapetalae</taxon>
        <taxon>rosids</taxon>
        <taxon>fabids</taxon>
        <taxon>Malpighiales</taxon>
        <taxon>Euphorbiaceae</taxon>
        <taxon>Acalyphoideae</taxon>
        <taxon>Acalypheae</taxon>
        <taxon>Ricinus</taxon>
    </lineage>
</organism>
<dbReference type="FunCoup" id="B9RWK2">
    <property type="interactions" value="21"/>
</dbReference>
<feature type="region of interest" description="Disordered" evidence="1">
    <location>
        <begin position="117"/>
        <end position="140"/>
    </location>
</feature>
<dbReference type="PANTHER" id="PTHR38382">
    <property type="entry name" value="RNA-BINDING PROTEIN"/>
    <property type="match status" value="1"/>
</dbReference>
<feature type="compositionally biased region" description="Basic and acidic residues" evidence="1">
    <location>
        <begin position="171"/>
        <end position="180"/>
    </location>
</feature>
<evidence type="ECO:0000256" key="1">
    <source>
        <dbReference type="SAM" id="MobiDB-lite"/>
    </source>
</evidence>
<dbReference type="Proteomes" id="UP000008311">
    <property type="component" value="Unassembled WGS sequence"/>
</dbReference>
<name>B9RWK2_RICCO</name>
<protein>
    <submittedName>
        <fullName evidence="2">Uncharacterized protein</fullName>
    </submittedName>
</protein>